<dbReference type="RefSeq" id="WP_270918396.1">
    <property type="nucleotide sequence ID" value="NZ_CP127247.1"/>
</dbReference>
<dbReference type="KEGG" id="ppso:QPJ95_03300"/>
<dbReference type="Gene3D" id="3.40.50.150">
    <property type="entry name" value="Vaccinia Virus protein VP39"/>
    <property type="match status" value="1"/>
</dbReference>
<accession>A0A9Y2L1S0</accession>
<dbReference type="InterPro" id="IPR006342">
    <property type="entry name" value="FkbM_mtfrase"/>
</dbReference>
<keyword evidence="2" id="KW-0489">Methyltransferase</keyword>
<reference evidence="2 3" key="1">
    <citation type="submission" date="2023-06" db="EMBL/GenBank/DDBJ databases">
        <title>Parasedimentitalea psychrophila sp. nov., a psychrophilic bacterium isolated from deep-sea sediment.</title>
        <authorList>
            <person name="Li A."/>
        </authorList>
    </citation>
    <scope>NUCLEOTIDE SEQUENCE [LARGE SCALE GENOMIC DNA]</scope>
    <source>
        <strain evidence="2 3">QS115</strain>
    </source>
</reference>
<dbReference type="AlphaFoldDB" id="A0A9Y2L1S0"/>
<evidence type="ECO:0000313" key="2">
    <source>
        <dbReference type="EMBL" id="WIY25977.1"/>
    </source>
</evidence>
<protein>
    <submittedName>
        <fullName evidence="2">FkbM family methyltransferase</fullName>
    </submittedName>
</protein>
<dbReference type="EMBL" id="CP127247">
    <property type="protein sequence ID" value="WIY25977.1"/>
    <property type="molecule type" value="Genomic_DNA"/>
</dbReference>
<keyword evidence="2" id="KW-0808">Transferase</keyword>
<name>A0A9Y2L1S0_9RHOB</name>
<dbReference type="Pfam" id="PF05050">
    <property type="entry name" value="Methyltransf_21"/>
    <property type="match status" value="1"/>
</dbReference>
<feature type="domain" description="Methyltransferase FkbM" evidence="1">
    <location>
        <begin position="92"/>
        <end position="180"/>
    </location>
</feature>
<dbReference type="SUPFAM" id="SSF53335">
    <property type="entry name" value="S-adenosyl-L-methionine-dependent methyltransferases"/>
    <property type="match status" value="1"/>
</dbReference>
<dbReference type="GO" id="GO:0008168">
    <property type="term" value="F:methyltransferase activity"/>
    <property type="evidence" value="ECO:0007669"/>
    <property type="project" value="UniProtKB-KW"/>
</dbReference>
<proteinExistence type="predicted"/>
<gene>
    <name evidence="2" type="ORF">QPJ95_03300</name>
</gene>
<dbReference type="GO" id="GO:0032259">
    <property type="term" value="P:methylation"/>
    <property type="evidence" value="ECO:0007669"/>
    <property type="project" value="UniProtKB-KW"/>
</dbReference>
<dbReference type="Proteomes" id="UP001238334">
    <property type="component" value="Chromosome"/>
</dbReference>
<dbReference type="InterPro" id="IPR029063">
    <property type="entry name" value="SAM-dependent_MTases_sf"/>
</dbReference>
<evidence type="ECO:0000313" key="3">
    <source>
        <dbReference type="Proteomes" id="UP001238334"/>
    </source>
</evidence>
<sequence length="218" mass="23739">MGLTVPLEGDHITRPIFDQLSWVGYETPEIEALLALVRSGDRILEAGVGLGVVSALAAKHFPDAKIRSYEANPMLIAPIQDLYRRNGLTTIDLRNEILVRGVAGDSHRTFYIHESFAESSLLEPEGGAASVVSVPTENFEHVLSEFAPDVLVIDIEGGEEELLCAVDLTEIRVLVLELHPKVVSRQGIKEIYDSCAAAGLYPRCDLSTGNVVAFEKVT</sequence>
<keyword evidence="3" id="KW-1185">Reference proteome</keyword>
<evidence type="ECO:0000259" key="1">
    <source>
        <dbReference type="Pfam" id="PF05050"/>
    </source>
</evidence>
<organism evidence="2 3">
    <name type="scientific">Parasedimentitalea psychrophila</name>
    <dbReference type="NCBI Taxonomy" id="2997337"/>
    <lineage>
        <taxon>Bacteria</taxon>
        <taxon>Pseudomonadati</taxon>
        <taxon>Pseudomonadota</taxon>
        <taxon>Alphaproteobacteria</taxon>
        <taxon>Rhodobacterales</taxon>
        <taxon>Paracoccaceae</taxon>
        <taxon>Parasedimentitalea</taxon>
    </lineage>
</organism>
<dbReference type="NCBIfam" id="TIGR01444">
    <property type="entry name" value="fkbM_fam"/>
    <property type="match status" value="1"/>
</dbReference>